<evidence type="ECO:0000259" key="2">
    <source>
        <dbReference type="Pfam" id="PF00582"/>
    </source>
</evidence>
<evidence type="ECO:0000313" key="4">
    <source>
        <dbReference type="Proteomes" id="UP000741013"/>
    </source>
</evidence>
<accession>A0ABS4PWL4</accession>
<keyword evidence="4" id="KW-1185">Reference proteome</keyword>
<dbReference type="PRINTS" id="PR01438">
    <property type="entry name" value="UNVRSLSTRESS"/>
</dbReference>
<comment type="similarity">
    <text evidence="1">Belongs to the universal stress protein A family.</text>
</comment>
<dbReference type="PANTHER" id="PTHR46268">
    <property type="entry name" value="STRESS RESPONSE PROTEIN NHAX"/>
    <property type="match status" value="1"/>
</dbReference>
<proteinExistence type="inferred from homology"/>
<name>A0ABS4PWL4_9PSEU</name>
<dbReference type="Gene3D" id="3.40.50.620">
    <property type="entry name" value="HUPs"/>
    <property type="match status" value="2"/>
</dbReference>
<dbReference type="Proteomes" id="UP000741013">
    <property type="component" value="Unassembled WGS sequence"/>
</dbReference>
<dbReference type="EMBL" id="JAGGMS010000001">
    <property type="protein sequence ID" value="MBP2183688.1"/>
    <property type="molecule type" value="Genomic_DNA"/>
</dbReference>
<feature type="domain" description="UspA" evidence="2">
    <location>
        <begin position="3"/>
        <end position="142"/>
    </location>
</feature>
<protein>
    <submittedName>
        <fullName evidence="3">Nucleotide-binding universal stress UspA family protein</fullName>
    </submittedName>
</protein>
<reference evidence="3 4" key="1">
    <citation type="submission" date="2021-03" db="EMBL/GenBank/DDBJ databases">
        <title>Sequencing the genomes of 1000 actinobacteria strains.</title>
        <authorList>
            <person name="Klenk H.-P."/>
        </authorList>
    </citation>
    <scope>NUCLEOTIDE SEQUENCE [LARGE SCALE GENOMIC DNA]</scope>
    <source>
        <strain evidence="3 4">DSM 45510</strain>
    </source>
</reference>
<dbReference type="PANTHER" id="PTHR46268:SF6">
    <property type="entry name" value="UNIVERSAL STRESS PROTEIN UP12"/>
    <property type="match status" value="1"/>
</dbReference>
<organism evidence="3 4">
    <name type="scientific">Amycolatopsis magusensis</name>
    <dbReference type="NCBI Taxonomy" id="882444"/>
    <lineage>
        <taxon>Bacteria</taxon>
        <taxon>Bacillati</taxon>
        <taxon>Actinomycetota</taxon>
        <taxon>Actinomycetes</taxon>
        <taxon>Pseudonocardiales</taxon>
        <taxon>Pseudonocardiaceae</taxon>
        <taxon>Amycolatopsis</taxon>
    </lineage>
</organism>
<dbReference type="InterPro" id="IPR006016">
    <property type="entry name" value="UspA"/>
</dbReference>
<feature type="domain" description="UspA" evidence="2">
    <location>
        <begin position="155"/>
        <end position="292"/>
    </location>
</feature>
<comment type="caution">
    <text evidence="3">The sequence shown here is derived from an EMBL/GenBank/DDBJ whole genome shotgun (WGS) entry which is preliminary data.</text>
</comment>
<dbReference type="SUPFAM" id="SSF52402">
    <property type="entry name" value="Adenine nucleotide alpha hydrolases-like"/>
    <property type="match status" value="2"/>
</dbReference>
<dbReference type="InterPro" id="IPR014729">
    <property type="entry name" value="Rossmann-like_a/b/a_fold"/>
</dbReference>
<gene>
    <name evidence="3" type="ORF">JOM49_005214</name>
</gene>
<dbReference type="Pfam" id="PF00582">
    <property type="entry name" value="Usp"/>
    <property type="match status" value="2"/>
</dbReference>
<dbReference type="InterPro" id="IPR006015">
    <property type="entry name" value="Universal_stress_UspA"/>
</dbReference>
<sequence length="297" mass="31511">MTNRPVVAGVDGSVSALHAVRWAAKEAVRREKPLRLVHACFVPPKPPHVPVALPREYGEALIEQGHEWLAEAATAARSVDDRVEVDTDLRVGAAAETLTTASAEADLVVLGSRGLGGFSGLLVGSVSVALAHHGQCPVVVVRGRTPESAPPETGPIVVGVDNSANCDAALDFAFASAAALEVPLLAVHTWNDLSLEHGWPVMPMQLDYTRIGEDEERGLTAHLTAWREKYPEVRLVERSVRDRPVRGLLKAAEGAQLLVVGSHGRGGFAGMCLGSTSQSLLHHSTCPVAVLRPDTSR</sequence>
<evidence type="ECO:0000313" key="3">
    <source>
        <dbReference type="EMBL" id="MBP2183688.1"/>
    </source>
</evidence>
<evidence type="ECO:0000256" key="1">
    <source>
        <dbReference type="ARBA" id="ARBA00008791"/>
    </source>
</evidence>